<name>A0A558DM54_9GAMM</name>
<reference evidence="2 3" key="1">
    <citation type="submission" date="2019-07" db="EMBL/GenBank/DDBJ databases">
        <title>The pathways for chlorine oxyanion respiration interact through the shared metabolite chlorate.</title>
        <authorList>
            <person name="Barnum T.P."/>
            <person name="Cheng Y."/>
            <person name="Hill K.A."/>
            <person name="Lucas L.N."/>
            <person name="Carlson H.K."/>
            <person name="Coates J.D."/>
        </authorList>
    </citation>
    <scope>NUCLEOTIDE SEQUENCE [LARGE SCALE GENOMIC DNA]</scope>
    <source>
        <strain evidence="2 3">BK-1</strain>
    </source>
</reference>
<evidence type="ECO:0000313" key="3">
    <source>
        <dbReference type="Proteomes" id="UP000316649"/>
    </source>
</evidence>
<dbReference type="Pfam" id="PF13472">
    <property type="entry name" value="Lipase_GDSL_2"/>
    <property type="match status" value="1"/>
</dbReference>
<dbReference type="Gene3D" id="3.40.50.1110">
    <property type="entry name" value="SGNH hydrolase"/>
    <property type="match status" value="1"/>
</dbReference>
<proteinExistence type="predicted"/>
<dbReference type="Proteomes" id="UP000316649">
    <property type="component" value="Unassembled WGS sequence"/>
</dbReference>
<accession>A0A558DM54</accession>
<dbReference type="RefSeq" id="WP_144357097.1">
    <property type="nucleotide sequence ID" value="NZ_VMNH01000002.1"/>
</dbReference>
<evidence type="ECO:0000313" key="2">
    <source>
        <dbReference type="EMBL" id="TVO78739.1"/>
    </source>
</evidence>
<evidence type="ECO:0000259" key="1">
    <source>
        <dbReference type="Pfam" id="PF13472"/>
    </source>
</evidence>
<dbReference type="InterPro" id="IPR013830">
    <property type="entry name" value="SGNH_hydro"/>
</dbReference>
<dbReference type="InterPro" id="IPR036514">
    <property type="entry name" value="SGNH_hydro_sf"/>
</dbReference>
<dbReference type="CDD" id="cd01822">
    <property type="entry name" value="Lysophospholipase_L1_like"/>
    <property type="match status" value="1"/>
</dbReference>
<dbReference type="InterPro" id="IPR051532">
    <property type="entry name" value="Ester_Hydrolysis_Enzymes"/>
</dbReference>
<gene>
    <name evidence="2" type="ORF">FHP88_00850</name>
</gene>
<organism evidence="2 3">
    <name type="scientific">Sedimenticola selenatireducens</name>
    <dbReference type="NCBI Taxonomy" id="191960"/>
    <lineage>
        <taxon>Bacteria</taxon>
        <taxon>Pseudomonadati</taxon>
        <taxon>Pseudomonadota</taxon>
        <taxon>Gammaproteobacteria</taxon>
        <taxon>Chromatiales</taxon>
        <taxon>Sedimenticolaceae</taxon>
        <taxon>Sedimenticola</taxon>
    </lineage>
</organism>
<feature type="domain" description="SGNH hydrolase-type esterase" evidence="1">
    <location>
        <begin position="24"/>
        <end position="184"/>
    </location>
</feature>
<keyword evidence="3" id="KW-1185">Reference proteome</keyword>
<dbReference type="PANTHER" id="PTHR30383:SF24">
    <property type="entry name" value="THIOESTERASE 1_PROTEASE 1_LYSOPHOSPHOLIPASE L1"/>
    <property type="match status" value="1"/>
</dbReference>
<comment type="caution">
    <text evidence="2">The sequence shown here is derived from an EMBL/GenBank/DDBJ whole genome shotgun (WGS) entry which is preliminary data.</text>
</comment>
<dbReference type="EMBL" id="VMNH01000002">
    <property type="protein sequence ID" value="TVO78739.1"/>
    <property type="molecule type" value="Genomic_DNA"/>
</dbReference>
<dbReference type="PANTHER" id="PTHR30383">
    <property type="entry name" value="THIOESTERASE 1/PROTEASE 1/LYSOPHOSPHOLIPASE L1"/>
    <property type="match status" value="1"/>
</dbReference>
<dbReference type="OrthoDB" id="9786188at2"/>
<sequence length="210" mass="23414">MKHLFLLLFIVMSDAIAEEPVILVLGDSLSAAYGIERSQGWVALLEHRLAEQGYPHKVVNASISGDTTAGGLSRLPRALAQFSPDILIIELGANDGLRGLTNRQTREHLAQMITLAQAVPSRPLLLGMMLPPNFGKAFTEKFLLIYQELAEEREVPLVPFFLEGVADRTEWMQGDGLHPRAEGQPRMLEHVWKELAPMLERQNGTKLTRQ</sequence>
<dbReference type="GO" id="GO:0004622">
    <property type="term" value="F:phosphatidylcholine lysophospholipase activity"/>
    <property type="evidence" value="ECO:0007669"/>
    <property type="project" value="TreeGrafter"/>
</dbReference>
<dbReference type="SUPFAM" id="SSF52266">
    <property type="entry name" value="SGNH hydrolase"/>
    <property type="match status" value="1"/>
</dbReference>
<protein>
    <submittedName>
        <fullName evidence="2">Arylesterase</fullName>
    </submittedName>
</protein>
<dbReference type="AlphaFoldDB" id="A0A558DM54"/>